<organism evidence="1">
    <name type="scientific">Picea sitchensis</name>
    <name type="common">Sitka spruce</name>
    <name type="synonym">Pinus sitchensis</name>
    <dbReference type="NCBI Taxonomy" id="3332"/>
    <lineage>
        <taxon>Eukaryota</taxon>
        <taxon>Viridiplantae</taxon>
        <taxon>Streptophyta</taxon>
        <taxon>Embryophyta</taxon>
        <taxon>Tracheophyta</taxon>
        <taxon>Spermatophyta</taxon>
        <taxon>Pinopsida</taxon>
        <taxon>Pinidae</taxon>
        <taxon>Conifers I</taxon>
        <taxon>Pinales</taxon>
        <taxon>Pinaceae</taxon>
        <taxon>Picea</taxon>
    </lineage>
</organism>
<geneLocation type="mitochondrion" evidence="1"/>
<dbReference type="EMBL" id="MK697699">
    <property type="protein sequence ID" value="QHR90325.1"/>
    <property type="molecule type" value="Genomic_DNA"/>
</dbReference>
<dbReference type="AlphaFoldDB" id="A0A6B9XVQ6"/>
<proteinExistence type="predicted"/>
<reference evidence="1" key="1">
    <citation type="submission" date="2019-03" db="EMBL/GenBank/DDBJ databases">
        <title>Largest Complete Mitochondrial Genome of a Gymnosperm, Sitka Spruce (Picea sitchensis), Indicates Complex Physical Structure.</title>
        <authorList>
            <person name="Jackman S.D."/>
            <person name="Coombe L."/>
            <person name="Warren R."/>
            <person name="Kirk H."/>
            <person name="Trinh E."/>
            <person name="McLeod T."/>
            <person name="Pleasance S."/>
            <person name="Pandoh P."/>
            <person name="Zhao Y."/>
            <person name="Coope R."/>
            <person name="Bousquet J."/>
            <person name="Bohlmann J.C."/>
            <person name="Jones S.J.M."/>
            <person name="Birol I."/>
        </authorList>
    </citation>
    <scope>NUCLEOTIDE SEQUENCE</scope>
    <source>
        <strain evidence="1">Q903</strain>
    </source>
</reference>
<evidence type="ECO:0000313" key="1">
    <source>
        <dbReference type="EMBL" id="QHR90325.1"/>
    </source>
</evidence>
<gene>
    <name evidence="1" type="primary">orf04371</name>
    <name evidence="1" type="ORF">Q903MT_gene4348</name>
</gene>
<keyword evidence="1" id="KW-0496">Mitochondrion</keyword>
<protein>
    <submittedName>
        <fullName evidence="1">Uncharacterized protein</fullName>
    </submittedName>
</protein>
<name>A0A6B9XVQ6_PICSI</name>
<accession>A0A6B9XVQ6</accession>
<sequence>MSEEVQSKGMPMILSWWGNDLEVQEVSFDNGWSEIQICA</sequence>